<dbReference type="InterPro" id="IPR013813">
    <property type="entry name" value="Endoribo_LPSP/chorism_mut-like"/>
</dbReference>
<dbReference type="EMBL" id="CP107052">
    <property type="protein sequence ID" value="UYH51330.1"/>
    <property type="molecule type" value="Genomic_DNA"/>
</dbReference>
<accession>A0ABY6GIT9</accession>
<dbReference type="PANTHER" id="PTHR43760:SF1">
    <property type="entry name" value="ENDORIBONUCLEASE L-PSP_CHORISMATE MUTASE-LIKE DOMAIN-CONTAINING PROTEIN"/>
    <property type="match status" value="1"/>
</dbReference>
<name>A0ABY6GIT9_9PROT</name>
<reference evidence="2" key="1">
    <citation type="submission" date="2022-10" db="EMBL/GenBank/DDBJ databases">
        <title>Candidatus Kirkpatrella diaphorinas gen. nov., sp. nov., an uncultured endosymbiont identified in a population of Diaphorina citri from Hawaii.</title>
        <authorList>
            <person name="Henry E.M."/>
            <person name="Carlson C.R."/>
            <person name="Kuo Y.-W."/>
        </authorList>
    </citation>
    <scope>NUCLEOTIDE SEQUENCE</scope>
    <source>
        <strain evidence="2">CADCRV1</strain>
    </source>
</reference>
<protein>
    <submittedName>
        <fullName evidence="2">RidA family protein</fullName>
    </submittedName>
</protein>
<evidence type="ECO:0000313" key="3">
    <source>
        <dbReference type="Proteomes" id="UP001163831"/>
    </source>
</evidence>
<dbReference type="RefSeq" id="WP_319806924.1">
    <property type="nucleotide sequence ID" value="NZ_CP107052.1"/>
</dbReference>
<feature type="domain" description="Endoribonuclease L-PSP/chorismate mutase-like" evidence="1">
    <location>
        <begin position="7"/>
        <end position="145"/>
    </location>
</feature>
<dbReference type="InterPro" id="IPR035959">
    <property type="entry name" value="RutC-like_sf"/>
</dbReference>
<dbReference type="SUPFAM" id="SSF55298">
    <property type="entry name" value="YjgF-like"/>
    <property type="match status" value="1"/>
</dbReference>
<sequence length="155" mass="15972">MSLDIEKKIAALGLSLPEAAKPVANYVACVQTGSLLIISGQLPLEAGALKAKGKLGGEVAEEIGIACAQACFLNVVAQAKAALGNLERVKRIVRLGGFISCAPAFTNHAKIMNGASDLAVELFGERGIHARSTIGVPSLPLNAPVEVEAIFEIAL</sequence>
<organism evidence="2 3">
    <name type="scientific">Candidatus Kirkpatrickella diaphorinae</name>
    <dbReference type="NCBI Taxonomy" id="2984322"/>
    <lineage>
        <taxon>Bacteria</taxon>
        <taxon>Pseudomonadati</taxon>
        <taxon>Pseudomonadota</taxon>
        <taxon>Alphaproteobacteria</taxon>
        <taxon>Acetobacterales</taxon>
        <taxon>Acetobacteraceae</taxon>
        <taxon>Candidatus Kirkpatrickella</taxon>
    </lineage>
</organism>
<proteinExistence type="predicted"/>
<gene>
    <name evidence="2" type="ORF">N5W20_00105</name>
</gene>
<keyword evidence="3" id="KW-1185">Reference proteome</keyword>
<dbReference type="CDD" id="cd02199">
    <property type="entry name" value="YjgF_YER057c_UK114_like_1"/>
    <property type="match status" value="1"/>
</dbReference>
<evidence type="ECO:0000259" key="1">
    <source>
        <dbReference type="Pfam" id="PF14588"/>
    </source>
</evidence>
<dbReference type="Gene3D" id="3.30.1330.40">
    <property type="entry name" value="RutC-like"/>
    <property type="match status" value="1"/>
</dbReference>
<dbReference type="PANTHER" id="PTHR43760">
    <property type="entry name" value="ENDORIBONUCLEASE-RELATED"/>
    <property type="match status" value="1"/>
</dbReference>
<dbReference type="Proteomes" id="UP001163831">
    <property type="component" value="Chromosome"/>
</dbReference>
<evidence type="ECO:0000313" key="2">
    <source>
        <dbReference type="EMBL" id="UYH51330.1"/>
    </source>
</evidence>
<dbReference type="Pfam" id="PF14588">
    <property type="entry name" value="YjgF_endoribonc"/>
    <property type="match status" value="1"/>
</dbReference>